<evidence type="ECO:0000259" key="2">
    <source>
        <dbReference type="Pfam" id="PF00534"/>
    </source>
</evidence>
<evidence type="ECO:0000256" key="1">
    <source>
        <dbReference type="ARBA" id="ARBA00022679"/>
    </source>
</evidence>
<dbReference type="Gene3D" id="3.40.50.2000">
    <property type="entry name" value="Glycogen Phosphorylase B"/>
    <property type="match status" value="1"/>
</dbReference>
<dbReference type="PANTHER" id="PTHR12526:SF635">
    <property type="entry name" value="GLYCOSYL TRANSFERASE GROUP 1"/>
    <property type="match status" value="1"/>
</dbReference>
<dbReference type="InterPro" id="IPR001296">
    <property type="entry name" value="Glyco_trans_1"/>
</dbReference>
<accession>A0ABP7KDU4</accession>
<reference evidence="4" key="1">
    <citation type="journal article" date="2019" name="Int. J. Syst. Evol. Microbiol.">
        <title>The Global Catalogue of Microorganisms (GCM) 10K type strain sequencing project: providing services to taxonomists for standard genome sequencing and annotation.</title>
        <authorList>
            <consortium name="The Broad Institute Genomics Platform"/>
            <consortium name="The Broad Institute Genome Sequencing Center for Infectious Disease"/>
            <person name="Wu L."/>
            <person name="Ma J."/>
        </authorList>
    </citation>
    <scope>NUCLEOTIDE SEQUENCE [LARGE SCALE GENOMIC DNA]</scope>
    <source>
        <strain evidence="4">JCM 17021</strain>
    </source>
</reference>
<organism evidence="3 4">
    <name type="scientific">Leifsonia kafniensis</name>
    <dbReference type="NCBI Taxonomy" id="475957"/>
    <lineage>
        <taxon>Bacteria</taxon>
        <taxon>Bacillati</taxon>
        <taxon>Actinomycetota</taxon>
        <taxon>Actinomycetes</taxon>
        <taxon>Micrococcales</taxon>
        <taxon>Microbacteriaceae</taxon>
        <taxon>Leifsonia</taxon>
    </lineage>
</organism>
<dbReference type="RefSeq" id="WP_345064693.1">
    <property type="nucleotide sequence ID" value="NZ_BAABCN010000003.1"/>
</dbReference>
<protein>
    <recommendedName>
        <fullName evidence="2">Glycosyl transferase family 1 domain-containing protein</fullName>
    </recommendedName>
</protein>
<gene>
    <name evidence="3" type="ORF">GCM10022381_16420</name>
</gene>
<comment type="caution">
    <text evidence="3">The sequence shown here is derived from an EMBL/GenBank/DDBJ whole genome shotgun (WGS) entry which is preliminary data.</text>
</comment>
<dbReference type="Pfam" id="PF00534">
    <property type="entry name" value="Glycos_transf_1"/>
    <property type="match status" value="1"/>
</dbReference>
<dbReference type="Proteomes" id="UP001501803">
    <property type="component" value="Unassembled WGS sequence"/>
</dbReference>
<sequence>MTVQTGAQMTNPVPGAQQYSILIVTPDTLGERMAGPAIRAWEIARALAAVGRVRLVSTVGATISHPDFEVHHAGKEKLRPHAEWADVIIVQGHILRSHPWLKALDTIIVADIYDPLHLEQLEQGKDLPEADRYAVALDAVEVMNDQMERADFMLCASEKQRDFWLGQLAALARINPSTYDQDPSLRSLLDIAPFGVEDNPPVQTAHGIRGVVDGIGDDDKVIIWGGGIYNWFDPITLIKAVARVAESHPTLRLFFLGVKHPNPDVPQMEMERRARELSDQLQLTNRVVFFNETWVPYRERANFLLDADLGISTHLDHVETAYSFRTRILDYLWASLPIVATDGDTFAPIIRSNGLGETVPAEDVDALAAAIEGLLFDEQRLAATAERVRVYALDQTWSQMLDPLIAFCQNPRKAADRERGVISQRNQIVADLNKRIAGIESSSSWRSTAWLRALGSTVSTLRRR</sequence>
<evidence type="ECO:0000313" key="3">
    <source>
        <dbReference type="EMBL" id="GAA3874327.1"/>
    </source>
</evidence>
<proteinExistence type="predicted"/>
<feature type="domain" description="Glycosyl transferase family 1" evidence="2">
    <location>
        <begin position="215"/>
        <end position="387"/>
    </location>
</feature>
<dbReference type="EMBL" id="BAABCN010000003">
    <property type="protein sequence ID" value="GAA3874327.1"/>
    <property type="molecule type" value="Genomic_DNA"/>
</dbReference>
<name>A0ABP7KDU4_9MICO</name>
<evidence type="ECO:0000313" key="4">
    <source>
        <dbReference type="Proteomes" id="UP001501803"/>
    </source>
</evidence>
<dbReference type="SUPFAM" id="SSF53756">
    <property type="entry name" value="UDP-Glycosyltransferase/glycogen phosphorylase"/>
    <property type="match status" value="1"/>
</dbReference>
<dbReference type="PANTHER" id="PTHR12526">
    <property type="entry name" value="GLYCOSYLTRANSFERASE"/>
    <property type="match status" value="1"/>
</dbReference>
<keyword evidence="1" id="KW-0808">Transferase</keyword>
<keyword evidence="4" id="KW-1185">Reference proteome</keyword>